<gene>
    <name evidence="1" type="ORF">D8Y22_17850</name>
</gene>
<evidence type="ECO:0000313" key="1">
    <source>
        <dbReference type="EMBL" id="THE63676.1"/>
    </source>
</evidence>
<protein>
    <submittedName>
        <fullName evidence="1">Lrp/AsnC family transcriptional regulator</fullName>
    </submittedName>
</protein>
<proteinExistence type="predicted"/>
<reference evidence="1 2" key="1">
    <citation type="submission" date="2018-10" db="EMBL/GenBank/DDBJ databases">
        <title>Natronolimnobius sp. XQ-INN 246 isolated from Inner Mongolia Autonomous Region of China.</title>
        <authorList>
            <person name="Xue Q."/>
        </authorList>
    </citation>
    <scope>NUCLEOTIDE SEQUENCE [LARGE SCALE GENOMIC DNA]</scope>
    <source>
        <strain evidence="1 2">XQ-INN 246</strain>
    </source>
</reference>
<dbReference type="InterPro" id="IPR036390">
    <property type="entry name" value="WH_DNA-bd_sf"/>
</dbReference>
<sequence length="76" mass="8299">MSDGVSGDQSGTDAMLEMLQEVGPITIPELAGIVDRHPATVERRCHVLQRQGRIRQCTGGVVTVIDETRQRPTVDD</sequence>
<name>A0A4S3TIA9_9EURY</name>
<comment type="caution">
    <text evidence="1">The sequence shown here is derived from an EMBL/GenBank/DDBJ whole genome shotgun (WGS) entry which is preliminary data.</text>
</comment>
<dbReference type="RefSeq" id="WP_141466024.1">
    <property type="nucleotide sequence ID" value="NZ_RBZW01000058.1"/>
</dbReference>
<keyword evidence="2" id="KW-1185">Reference proteome</keyword>
<dbReference type="EMBL" id="RBZW01000058">
    <property type="protein sequence ID" value="THE63676.1"/>
    <property type="molecule type" value="Genomic_DNA"/>
</dbReference>
<dbReference type="InterPro" id="IPR036388">
    <property type="entry name" value="WH-like_DNA-bd_sf"/>
</dbReference>
<dbReference type="OrthoDB" id="285635at2157"/>
<dbReference type="SUPFAM" id="SSF46785">
    <property type="entry name" value="Winged helix' DNA-binding domain"/>
    <property type="match status" value="1"/>
</dbReference>
<accession>A0A4S3TIA9</accession>
<dbReference type="Proteomes" id="UP000318864">
    <property type="component" value="Unassembled WGS sequence"/>
</dbReference>
<evidence type="ECO:0000313" key="2">
    <source>
        <dbReference type="Proteomes" id="UP000318864"/>
    </source>
</evidence>
<dbReference type="AlphaFoldDB" id="A0A4S3TIA9"/>
<organism evidence="1 2">
    <name type="scientific">Salinadaptatus halalkaliphilus</name>
    <dbReference type="NCBI Taxonomy" id="2419781"/>
    <lineage>
        <taxon>Archaea</taxon>
        <taxon>Methanobacteriati</taxon>
        <taxon>Methanobacteriota</taxon>
        <taxon>Stenosarchaea group</taxon>
        <taxon>Halobacteria</taxon>
        <taxon>Halobacteriales</taxon>
        <taxon>Natrialbaceae</taxon>
        <taxon>Salinadaptatus</taxon>
    </lineage>
</organism>
<dbReference type="Gene3D" id="1.10.10.10">
    <property type="entry name" value="Winged helix-like DNA-binding domain superfamily/Winged helix DNA-binding domain"/>
    <property type="match status" value="1"/>
</dbReference>